<feature type="chain" id="PRO_5045560757" evidence="3">
    <location>
        <begin position="22"/>
        <end position="359"/>
    </location>
</feature>
<organism evidence="5 6">
    <name type="scientific">Microbacterium ureisolvens</name>
    <dbReference type="NCBI Taxonomy" id="2781186"/>
    <lineage>
        <taxon>Bacteria</taxon>
        <taxon>Bacillati</taxon>
        <taxon>Actinomycetota</taxon>
        <taxon>Actinomycetes</taxon>
        <taxon>Micrococcales</taxon>
        <taxon>Microbacteriaceae</taxon>
        <taxon>Microbacterium</taxon>
    </lineage>
</organism>
<comment type="subcellular location">
    <subcellularLocation>
        <location evidence="1">Cell envelope</location>
    </subcellularLocation>
</comment>
<dbReference type="SUPFAM" id="SSF53822">
    <property type="entry name" value="Periplasmic binding protein-like I"/>
    <property type="match status" value="1"/>
</dbReference>
<dbReference type="PANTHER" id="PTHR30036:SF1">
    <property type="entry name" value="D-XYLOSE-BINDING PERIPLASMIC PROTEIN"/>
    <property type="match status" value="1"/>
</dbReference>
<evidence type="ECO:0000256" key="1">
    <source>
        <dbReference type="ARBA" id="ARBA00004196"/>
    </source>
</evidence>
<proteinExistence type="predicted"/>
<keyword evidence="2 3" id="KW-0732">Signal</keyword>
<dbReference type="Proteomes" id="UP000777440">
    <property type="component" value="Unassembled WGS sequence"/>
</dbReference>
<gene>
    <name evidence="5" type="ORF">JNB61_14130</name>
</gene>
<dbReference type="InterPro" id="IPR028082">
    <property type="entry name" value="Peripla_BP_I"/>
</dbReference>
<comment type="caution">
    <text evidence="5">The sequence shown here is derived from an EMBL/GenBank/DDBJ whole genome shotgun (WGS) entry which is preliminary data.</text>
</comment>
<keyword evidence="6" id="KW-1185">Reference proteome</keyword>
<sequence length="359" mass="36784">MKKSSILAVAALTGAAAVMLAGCAGGGTGDGGATEGGGDAAGRACVILPDAASSPRWENLDRQFLQEGLEAAGFEADIQNAQGDKDKYATLADQQLTKGCGVMLLVDLNGAAVSVAEKAKAEGIPVIAYDRPFEGSDYYVSFDNEEVGRLQGQLVLDGLEAKGVAPADAVVVYMGGDPTDGNAKMFHDGAVEVMEAAGITPAAEPPGVWDQAKSQTNFEQALTSLNGQVDGVWAANDTNAAGVIKVLQDNNLTGVAVSGQDANVAGLQNILLGWQTGTVWKQVNLEADAAIETAVALLNGETPEADAELEDGTPYIQVTPTVVGPNEVKDVVAAGGYASYDDVCTPDVEAKCTEFGVTE</sequence>
<dbReference type="PROSITE" id="PS51257">
    <property type="entry name" value="PROKAR_LIPOPROTEIN"/>
    <property type="match status" value="1"/>
</dbReference>
<dbReference type="PANTHER" id="PTHR30036">
    <property type="entry name" value="D-XYLOSE-BINDING PERIPLASMIC PROTEIN"/>
    <property type="match status" value="1"/>
</dbReference>
<dbReference type="Pfam" id="PF13407">
    <property type="entry name" value="Peripla_BP_4"/>
    <property type="match status" value="1"/>
</dbReference>
<feature type="domain" description="Periplasmic binding protein" evidence="4">
    <location>
        <begin position="47"/>
        <end position="301"/>
    </location>
</feature>
<reference evidence="5 6" key="1">
    <citation type="journal article" date="2021" name="MBio">
        <title>Poor Competitiveness of Bradyrhizobium in Pigeon Pea Root Colonization in Indian Soils.</title>
        <authorList>
            <person name="Chalasani D."/>
            <person name="Basu A."/>
            <person name="Pullabhotla S.V.S.R.N."/>
            <person name="Jorrin B."/>
            <person name="Neal A.L."/>
            <person name="Poole P.S."/>
            <person name="Podile A.R."/>
            <person name="Tkacz A."/>
        </authorList>
    </citation>
    <scope>NUCLEOTIDE SEQUENCE [LARGE SCALE GENOMIC DNA]</scope>
    <source>
        <strain evidence="5 6">HU12</strain>
    </source>
</reference>
<evidence type="ECO:0000313" key="5">
    <source>
        <dbReference type="EMBL" id="MBW9110914.1"/>
    </source>
</evidence>
<dbReference type="Gene3D" id="3.40.50.2300">
    <property type="match status" value="2"/>
</dbReference>
<accession>A0ABS7I1B3</accession>
<name>A0ABS7I1B3_9MICO</name>
<feature type="signal peptide" evidence="3">
    <location>
        <begin position="1"/>
        <end position="21"/>
    </location>
</feature>
<evidence type="ECO:0000256" key="3">
    <source>
        <dbReference type="SAM" id="SignalP"/>
    </source>
</evidence>
<dbReference type="EMBL" id="JAEUAX010000007">
    <property type="protein sequence ID" value="MBW9110914.1"/>
    <property type="molecule type" value="Genomic_DNA"/>
</dbReference>
<dbReference type="InterPro" id="IPR050555">
    <property type="entry name" value="Bact_Solute-Bind_Prot2"/>
</dbReference>
<evidence type="ECO:0000313" key="6">
    <source>
        <dbReference type="Proteomes" id="UP000777440"/>
    </source>
</evidence>
<evidence type="ECO:0000259" key="4">
    <source>
        <dbReference type="Pfam" id="PF13407"/>
    </source>
</evidence>
<dbReference type="InterPro" id="IPR025997">
    <property type="entry name" value="SBP_2_dom"/>
</dbReference>
<evidence type="ECO:0000256" key="2">
    <source>
        <dbReference type="ARBA" id="ARBA00022729"/>
    </source>
</evidence>
<protein>
    <submittedName>
        <fullName evidence="5">Substrate-binding domain-containing protein</fullName>
    </submittedName>
</protein>